<comment type="caution">
    <text evidence="5">The sequence shown here is derived from an EMBL/GenBank/DDBJ whole genome shotgun (WGS) entry which is preliminary data.</text>
</comment>
<dbReference type="Pfam" id="PF00990">
    <property type="entry name" value="GGDEF"/>
    <property type="match status" value="1"/>
</dbReference>
<sequence>MPDKRYMHHNTYSIPSWRFFRWLLCNERLPLQIQRRLISGPNIQTATMWSGTLSTLLLTLVGLYRHPTPLFWLWFLVTLTLTIYRVGLHYQIRQQWRQRIANPADQIYLVNLLWCATTGLGTALCLLSGDTVLQVLVIPSMVVFASLAACFSHGTPRYAMLQVLLLDLPLKLAVPFQPEPWFWIFVLQGPFFWMGLYRIIRALDDMSIQALLGEYYSQRRASLDPLTELFNREGWFREALSIRGPGRAPLPVSLLFSDLDGFKYINDTYGHMTGDELLRDIANAMSETLRREDIFARWGGDEFVILLPGTSPEASRTVAQRLIDITADIGRTYPGIGLSIGIVHCQDWRGMDRNRLERLVAQADQSLYQAKRQGKGCFQELTEQA</sequence>
<accession>A0A1Q8TG95</accession>
<feature type="transmembrane region" description="Helical" evidence="3">
    <location>
        <begin position="135"/>
        <end position="151"/>
    </location>
</feature>
<evidence type="ECO:0000259" key="4">
    <source>
        <dbReference type="PROSITE" id="PS50887"/>
    </source>
</evidence>
<dbReference type="InterPro" id="IPR029787">
    <property type="entry name" value="Nucleotide_cyclase"/>
</dbReference>
<keyword evidence="3" id="KW-1133">Transmembrane helix</keyword>
<keyword evidence="6" id="KW-1185">Reference proteome</keyword>
<dbReference type="InterPro" id="IPR050469">
    <property type="entry name" value="Diguanylate_Cyclase"/>
</dbReference>
<dbReference type="PANTHER" id="PTHR45138:SF9">
    <property type="entry name" value="DIGUANYLATE CYCLASE DGCM-RELATED"/>
    <property type="match status" value="1"/>
</dbReference>
<keyword evidence="3" id="KW-0812">Transmembrane</keyword>
<dbReference type="InterPro" id="IPR000160">
    <property type="entry name" value="GGDEF_dom"/>
</dbReference>
<organism evidence="5 6">
    <name type="scientific">Chromohalobacter japonicus</name>
    <dbReference type="NCBI Taxonomy" id="223900"/>
    <lineage>
        <taxon>Bacteria</taxon>
        <taxon>Pseudomonadati</taxon>
        <taxon>Pseudomonadota</taxon>
        <taxon>Gammaproteobacteria</taxon>
        <taxon>Oceanospirillales</taxon>
        <taxon>Halomonadaceae</taxon>
        <taxon>Chromohalobacter</taxon>
    </lineage>
</organism>
<evidence type="ECO:0000256" key="1">
    <source>
        <dbReference type="ARBA" id="ARBA00012528"/>
    </source>
</evidence>
<dbReference type="Proteomes" id="UP000186806">
    <property type="component" value="Unassembled WGS sequence"/>
</dbReference>
<dbReference type="InterPro" id="IPR043128">
    <property type="entry name" value="Rev_trsase/Diguanyl_cyclase"/>
</dbReference>
<feature type="transmembrane region" description="Helical" evidence="3">
    <location>
        <begin position="46"/>
        <end position="64"/>
    </location>
</feature>
<keyword evidence="3" id="KW-0472">Membrane</keyword>
<evidence type="ECO:0000313" key="6">
    <source>
        <dbReference type="Proteomes" id="UP000186806"/>
    </source>
</evidence>
<name>A0A1Q8TG95_9GAMM</name>
<dbReference type="NCBIfam" id="TIGR00254">
    <property type="entry name" value="GGDEF"/>
    <property type="match status" value="1"/>
</dbReference>
<comment type="catalytic activity">
    <reaction evidence="2">
        <text>2 GTP = 3',3'-c-di-GMP + 2 diphosphate</text>
        <dbReference type="Rhea" id="RHEA:24898"/>
        <dbReference type="ChEBI" id="CHEBI:33019"/>
        <dbReference type="ChEBI" id="CHEBI:37565"/>
        <dbReference type="ChEBI" id="CHEBI:58805"/>
        <dbReference type="EC" id="2.7.7.65"/>
    </reaction>
</comment>
<gene>
    <name evidence="5" type="ORF">BTW10_04465</name>
</gene>
<dbReference type="SUPFAM" id="SSF55073">
    <property type="entry name" value="Nucleotide cyclase"/>
    <property type="match status" value="1"/>
</dbReference>
<evidence type="ECO:0000256" key="2">
    <source>
        <dbReference type="ARBA" id="ARBA00034247"/>
    </source>
</evidence>
<feature type="domain" description="GGDEF" evidence="4">
    <location>
        <begin position="250"/>
        <end position="383"/>
    </location>
</feature>
<proteinExistence type="predicted"/>
<dbReference type="CDD" id="cd01949">
    <property type="entry name" value="GGDEF"/>
    <property type="match status" value="1"/>
</dbReference>
<dbReference type="EMBL" id="MSDQ01000006">
    <property type="protein sequence ID" value="OLO12709.1"/>
    <property type="molecule type" value="Genomic_DNA"/>
</dbReference>
<dbReference type="AlphaFoldDB" id="A0A1Q8TG95"/>
<feature type="transmembrane region" description="Helical" evidence="3">
    <location>
        <begin position="180"/>
        <end position="200"/>
    </location>
</feature>
<evidence type="ECO:0000256" key="3">
    <source>
        <dbReference type="SAM" id="Phobius"/>
    </source>
</evidence>
<reference evidence="5 6" key="1">
    <citation type="submission" date="2016-12" db="EMBL/GenBank/DDBJ databases">
        <title>Draft genome sequences of strains Salinicola socius SMB35, Salinicola sp. MH3R3-1 and Chromohalobacter sp. SMB17 from the Verkhnekamsk potash mining region of Russia.</title>
        <authorList>
            <person name="Mavrodi D.V."/>
            <person name="Olsson B.E."/>
            <person name="Korsakova E.S."/>
            <person name="Pyankova A."/>
            <person name="Mavrodi O.V."/>
            <person name="Plotnikova E.G."/>
        </authorList>
    </citation>
    <scope>NUCLEOTIDE SEQUENCE [LARGE SCALE GENOMIC DNA]</scope>
    <source>
        <strain evidence="5 6">SMB17</strain>
    </source>
</reference>
<dbReference type="Gene3D" id="3.30.70.270">
    <property type="match status" value="1"/>
</dbReference>
<dbReference type="EC" id="2.7.7.65" evidence="1"/>
<dbReference type="PROSITE" id="PS50887">
    <property type="entry name" value="GGDEF"/>
    <property type="match status" value="1"/>
</dbReference>
<dbReference type="GO" id="GO:0052621">
    <property type="term" value="F:diguanylate cyclase activity"/>
    <property type="evidence" value="ECO:0007669"/>
    <property type="project" value="UniProtKB-EC"/>
</dbReference>
<evidence type="ECO:0000313" key="5">
    <source>
        <dbReference type="EMBL" id="OLO12709.1"/>
    </source>
</evidence>
<dbReference type="SMART" id="SM00267">
    <property type="entry name" value="GGDEF"/>
    <property type="match status" value="1"/>
</dbReference>
<protein>
    <recommendedName>
        <fullName evidence="1">diguanylate cyclase</fullName>
        <ecNumber evidence="1">2.7.7.65</ecNumber>
    </recommendedName>
</protein>
<feature type="transmembrane region" description="Helical" evidence="3">
    <location>
        <begin position="108"/>
        <end position="129"/>
    </location>
</feature>
<dbReference type="PANTHER" id="PTHR45138">
    <property type="entry name" value="REGULATORY COMPONENTS OF SENSORY TRANSDUCTION SYSTEM"/>
    <property type="match status" value="1"/>
</dbReference>
<feature type="transmembrane region" description="Helical" evidence="3">
    <location>
        <begin position="70"/>
        <end position="87"/>
    </location>
</feature>